<evidence type="ECO:0000313" key="1">
    <source>
        <dbReference type="EMBL" id="WRO21478.1"/>
    </source>
</evidence>
<dbReference type="Proteomes" id="UP001329915">
    <property type="component" value="Chromosome"/>
</dbReference>
<dbReference type="Pfam" id="PF10050">
    <property type="entry name" value="DUF2284"/>
    <property type="match status" value="1"/>
</dbReference>
<sequence>MDIRQKARQLGASKALIITKEQLVIEEAVRNACVENQCGHYDSNFMCPPHVGEISHFEEVLDEYSQGLLVQVKRDIKSLEDKEAILSLAGQLHQLVLAIEKEAKQQDYSRAKALSAGHCKLCEPCPINTGADTCIKPDLARPAMEAVGINVVESCRRAGAPLEFLQHEVTWVGLILLK</sequence>
<dbReference type="InterPro" id="IPR019271">
    <property type="entry name" value="DUF2284_metal-binding"/>
</dbReference>
<dbReference type="AlphaFoldDB" id="A0AAU0UQN3"/>
<keyword evidence="2" id="KW-1185">Reference proteome</keyword>
<organism evidence="1 2">
    <name type="scientific">Metallumcola ferriviriculae</name>
    <dbReference type="NCBI Taxonomy" id="3039180"/>
    <lineage>
        <taxon>Bacteria</taxon>
        <taxon>Bacillati</taxon>
        <taxon>Bacillota</taxon>
        <taxon>Clostridia</taxon>
        <taxon>Neomoorellales</taxon>
        <taxon>Desulfitibacteraceae</taxon>
        <taxon>Metallumcola</taxon>
    </lineage>
</organism>
<proteinExistence type="predicted"/>
<protein>
    <submittedName>
        <fullName evidence="1">DUF2284 domain-containing protein</fullName>
    </submittedName>
</protein>
<name>A0AAU0UQN3_9FIRM</name>
<reference evidence="1 2" key="1">
    <citation type="submission" date="2023-04" db="EMBL/GenBank/DDBJ databases">
        <authorList>
            <person name="Hsu D."/>
        </authorList>
    </citation>
    <scope>NUCLEOTIDE SEQUENCE [LARGE SCALE GENOMIC DNA]</scope>
    <source>
        <strain evidence="1 2">MK1</strain>
    </source>
</reference>
<dbReference type="KEGG" id="dbc:MFMK1_001287"/>
<accession>A0AAU0UQN3</accession>
<gene>
    <name evidence="1" type="ORF">MFMK1_001287</name>
</gene>
<evidence type="ECO:0000313" key="2">
    <source>
        <dbReference type="Proteomes" id="UP001329915"/>
    </source>
</evidence>
<dbReference type="EMBL" id="CP121694">
    <property type="protein sequence ID" value="WRO21478.1"/>
    <property type="molecule type" value="Genomic_DNA"/>
</dbReference>
<dbReference type="RefSeq" id="WP_366924323.1">
    <property type="nucleotide sequence ID" value="NZ_CP121694.1"/>
</dbReference>